<organism evidence="1 2">
    <name type="scientific">Streptococcus equinus ATCC 9812</name>
    <dbReference type="NCBI Taxonomy" id="525379"/>
    <lineage>
        <taxon>Bacteria</taxon>
        <taxon>Bacillati</taxon>
        <taxon>Bacillota</taxon>
        <taxon>Bacilli</taxon>
        <taxon>Lactobacillales</taxon>
        <taxon>Streptococcaceae</taxon>
        <taxon>Streptococcus</taxon>
    </lineage>
</organism>
<dbReference type="AlphaFoldDB" id="E8JP70"/>
<comment type="caution">
    <text evidence="1">The sequence shown here is derived from an EMBL/GenBank/DDBJ whole genome shotgun (WGS) entry which is preliminary data.</text>
</comment>
<proteinExistence type="predicted"/>
<name>E8JP70_STREI</name>
<accession>E8JP70</accession>
<dbReference type="EMBL" id="AEVB01000025">
    <property type="protein sequence ID" value="EFW88964.1"/>
    <property type="molecule type" value="Genomic_DNA"/>
</dbReference>
<dbReference type="HOGENOM" id="CLU_3376355_0_0_9"/>
<evidence type="ECO:0000313" key="1">
    <source>
        <dbReference type="EMBL" id="EFW88964.1"/>
    </source>
</evidence>
<gene>
    <name evidence="1" type="ORF">HMPREF0819_0793</name>
</gene>
<reference evidence="1 2" key="1">
    <citation type="submission" date="2010-12" db="EMBL/GenBank/DDBJ databases">
        <authorList>
            <person name="Muzny D."/>
            <person name="Qin X."/>
            <person name="Deng J."/>
            <person name="Jiang H."/>
            <person name="Liu Y."/>
            <person name="Qu J."/>
            <person name="Song X.-Z."/>
            <person name="Zhang L."/>
            <person name="Thornton R."/>
            <person name="Coyle M."/>
            <person name="Francisco L."/>
            <person name="Jackson L."/>
            <person name="Javaid M."/>
            <person name="Korchina V."/>
            <person name="Kovar C."/>
            <person name="Mata R."/>
            <person name="Mathew T."/>
            <person name="Ngo R."/>
            <person name="Nguyen L."/>
            <person name="Nguyen N."/>
            <person name="Okwuonu G."/>
            <person name="Ongeri F."/>
            <person name="Pham C."/>
            <person name="Simmons D."/>
            <person name="Wilczek-Boney K."/>
            <person name="Hale W."/>
            <person name="Jakkamsetti A."/>
            <person name="Pham P."/>
            <person name="Ruth R."/>
            <person name="San Lucas F."/>
            <person name="Warren J."/>
            <person name="Zhang J."/>
            <person name="Zhao Z."/>
            <person name="Zhou C."/>
            <person name="Zhu D."/>
            <person name="Lee S."/>
            <person name="Bess C."/>
            <person name="Blankenburg K."/>
            <person name="Forbes L."/>
            <person name="Fu Q."/>
            <person name="Gubbala S."/>
            <person name="Hirani K."/>
            <person name="Jayaseelan J.C."/>
            <person name="Lara F."/>
            <person name="Munidasa M."/>
            <person name="Palculict T."/>
            <person name="Patil S."/>
            <person name="Pu L.-L."/>
            <person name="Saada N."/>
            <person name="Tang L."/>
            <person name="Weissenberger G."/>
            <person name="Zhu Y."/>
            <person name="Hemphill L."/>
            <person name="Shang Y."/>
            <person name="Youmans B."/>
            <person name="Ayvaz T."/>
            <person name="Ross M."/>
            <person name="Santibanez J."/>
            <person name="Aqrawi P."/>
            <person name="Gross S."/>
            <person name="Joshi V."/>
            <person name="Fowler G."/>
            <person name="Nazareth L."/>
            <person name="Reid J."/>
            <person name="Worley K."/>
            <person name="Petrosino J."/>
            <person name="Highlander S."/>
            <person name="Gibbs R."/>
        </authorList>
    </citation>
    <scope>NUCLEOTIDE SEQUENCE [LARGE SCALE GENOMIC DNA]</scope>
    <source>
        <strain evidence="1 2">ATCC 9812</strain>
    </source>
</reference>
<protein>
    <submittedName>
        <fullName evidence="1">Uncharacterized protein</fullName>
    </submittedName>
</protein>
<dbReference type="Proteomes" id="UP000005699">
    <property type="component" value="Unassembled WGS sequence"/>
</dbReference>
<sequence>MLSSFDMFWNHSKQHSSKTEGLCTTHAKTVLEPFETAQL</sequence>
<evidence type="ECO:0000313" key="2">
    <source>
        <dbReference type="Proteomes" id="UP000005699"/>
    </source>
</evidence>